<comment type="cofactor">
    <cofactor evidence="1 8">
        <name>Mg(2+)</name>
        <dbReference type="ChEBI" id="CHEBI:18420"/>
    </cofactor>
</comment>
<evidence type="ECO:0000313" key="9">
    <source>
        <dbReference type="EMBL" id="GBG12138.1"/>
    </source>
</evidence>
<evidence type="ECO:0000256" key="1">
    <source>
        <dbReference type="ARBA" id="ARBA00001946"/>
    </source>
</evidence>
<dbReference type="HAMAP" id="MF_00490">
    <property type="entry name" value="ComB"/>
    <property type="match status" value="1"/>
</dbReference>
<dbReference type="PANTHER" id="PTHR37311:SF1">
    <property type="entry name" value="2-PHOSPHOSULFOLACTATE PHOSPHATASE-RELATED"/>
    <property type="match status" value="1"/>
</dbReference>
<dbReference type="GO" id="GO:0000287">
    <property type="term" value="F:magnesium ion binding"/>
    <property type="evidence" value="ECO:0007669"/>
    <property type="project" value="UniProtKB-UniRule"/>
</dbReference>
<sequence length="237" mass="25578">MMVQVISSVNEACAAKFHHKTAIVIDVLRATSTIVAALSAGAASVLPAETVMDAKSLHRPGDLLGGERFCRRIAGFDLGNSPSEYNSDTVKGRKVILTTTNGTRAIHKSTRADHVIAASLLNAEACAEFALELKRDIIIMCAGSHDEFAIEDGLCAGLLLHHLRKPGDVFLETDDFGTAMESLYADNRDRMETILMNSASGKRLLKLGQKSDIACCARVNTLQEVPYLVGDVLVPRR</sequence>
<evidence type="ECO:0000256" key="3">
    <source>
        <dbReference type="ARBA" id="ARBA00012953"/>
    </source>
</evidence>
<keyword evidence="5 8" id="KW-0378">Hydrolase</keyword>
<name>A0A2R5F387_9BACL</name>
<accession>A0A2R5F387</accession>
<dbReference type="InterPro" id="IPR005238">
    <property type="entry name" value="ComB-like"/>
</dbReference>
<dbReference type="Proteomes" id="UP000245202">
    <property type="component" value="Unassembled WGS sequence"/>
</dbReference>
<reference evidence="9 10" key="1">
    <citation type="submission" date="2017-08" db="EMBL/GenBank/DDBJ databases">
        <title>Substantial Increase in Enzyme Production by Combined Drug-Resistance Mutations in Paenibacillus agaridevorans.</title>
        <authorList>
            <person name="Tanaka Y."/>
            <person name="Funane K."/>
            <person name="Hosaka T."/>
            <person name="Shiwa Y."/>
            <person name="Fujita N."/>
            <person name="Miyazaki T."/>
            <person name="Yoshikawa H."/>
            <person name="Murakami K."/>
            <person name="Kasahara K."/>
            <person name="Inaoka T."/>
            <person name="Hiraga Y."/>
            <person name="Ochi K."/>
        </authorList>
    </citation>
    <scope>NUCLEOTIDE SEQUENCE [LARGE SCALE GENOMIC DNA]</scope>
    <source>
        <strain evidence="9 10">T-3040</strain>
    </source>
</reference>
<dbReference type="EMBL" id="BDQX01000458">
    <property type="protein sequence ID" value="GBG12138.1"/>
    <property type="molecule type" value="Genomic_DNA"/>
</dbReference>
<dbReference type="FunFam" id="3.90.1560.10:FF:000001">
    <property type="entry name" value="Probable 2-phosphosulfolactate phosphatase"/>
    <property type="match status" value="1"/>
</dbReference>
<dbReference type="InterPro" id="IPR036702">
    <property type="entry name" value="ComB-like_sf"/>
</dbReference>
<dbReference type="EC" id="3.1.3.71" evidence="3 8"/>
<dbReference type="GO" id="GO:0050545">
    <property type="term" value="F:sulfopyruvate decarboxylase activity"/>
    <property type="evidence" value="ECO:0007669"/>
    <property type="project" value="TreeGrafter"/>
</dbReference>
<evidence type="ECO:0000256" key="2">
    <source>
        <dbReference type="ARBA" id="ARBA00009997"/>
    </source>
</evidence>
<evidence type="ECO:0000256" key="4">
    <source>
        <dbReference type="ARBA" id="ARBA00021948"/>
    </source>
</evidence>
<dbReference type="SUPFAM" id="SSF142823">
    <property type="entry name" value="ComB-like"/>
    <property type="match status" value="1"/>
</dbReference>
<organism evidence="9 10">
    <name type="scientific">Paenibacillus agaridevorans</name>
    <dbReference type="NCBI Taxonomy" id="171404"/>
    <lineage>
        <taxon>Bacteria</taxon>
        <taxon>Bacillati</taxon>
        <taxon>Bacillota</taxon>
        <taxon>Bacilli</taxon>
        <taxon>Bacillales</taxon>
        <taxon>Paenibacillaceae</taxon>
        <taxon>Paenibacillus</taxon>
    </lineage>
</organism>
<keyword evidence="10" id="KW-1185">Reference proteome</keyword>
<dbReference type="RefSeq" id="WP_108996230.1">
    <property type="nucleotide sequence ID" value="NZ_BDQX01000458.1"/>
</dbReference>
<dbReference type="Pfam" id="PF04029">
    <property type="entry name" value="2-ph_phosp"/>
    <property type="match status" value="1"/>
</dbReference>
<dbReference type="GO" id="GO:0050532">
    <property type="term" value="F:2-phosphosulfolactate phosphatase activity"/>
    <property type="evidence" value="ECO:0007669"/>
    <property type="project" value="UniProtKB-UniRule"/>
</dbReference>
<comment type="similarity">
    <text evidence="2 8">Belongs to the ComB family.</text>
</comment>
<evidence type="ECO:0000313" key="10">
    <source>
        <dbReference type="Proteomes" id="UP000245202"/>
    </source>
</evidence>
<proteinExistence type="inferred from homology"/>
<dbReference type="Gene3D" id="3.90.1560.10">
    <property type="entry name" value="ComB-like"/>
    <property type="match status" value="1"/>
</dbReference>
<dbReference type="AlphaFoldDB" id="A0A2R5F387"/>
<dbReference type="PANTHER" id="PTHR37311">
    <property type="entry name" value="2-PHOSPHOSULFOLACTATE PHOSPHATASE-RELATED"/>
    <property type="match status" value="1"/>
</dbReference>
<gene>
    <name evidence="8" type="primary">comB</name>
    <name evidence="9" type="ORF">PAT3040_06999</name>
</gene>
<evidence type="ECO:0000256" key="7">
    <source>
        <dbReference type="ARBA" id="ARBA00033711"/>
    </source>
</evidence>
<comment type="caution">
    <text evidence="9">The sequence shown here is derived from an EMBL/GenBank/DDBJ whole genome shotgun (WGS) entry which is preliminary data.</text>
</comment>
<comment type="catalytic activity">
    <reaction evidence="7 8">
        <text>(2R)-O-phospho-3-sulfolactate + H2O = (2R)-3-sulfolactate + phosphate</text>
        <dbReference type="Rhea" id="RHEA:23416"/>
        <dbReference type="ChEBI" id="CHEBI:15377"/>
        <dbReference type="ChEBI" id="CHEBI:15597"/>
        <dbReference type="ChEBI" id="CHEBI:43474"/>
        <dbReference type="ChEBI" id="CHEBI:58738"/>
        <dbReference type="EC" id="3.1.3.71"/>
    </reaction>
</comment>
<evidence type="ECO:0000256" key="6">
    <source>
        <dbReference type="ARBA" id="ARBA00022842"/>
    </source>
</evidence>
<evidence type="ECO:0000256" key="8">
    <source>
        <dbReference type="HAMAP-Rule" id="MF_00490"/>
    </source>
</evidence>
<protein>
    <recommendedName>
        <fullName evidence="4 8">Probable 2-phosphosulfolactate phosphatase</fullName>
        <ecNumber evidence="3 8">3.1.3.71</ecNumber>
    </recommendedName>
</protein>
<evidence type="ECO:0000256" key="5">
    <source>
        <dbReference type="ARBA" id="ARBA00022801"/>
    </source>
</evidence>
<keyword evidence="6 8" id="KW-0460">Magnesium</keyword>